<dbReference type="AlphaFoldDB" id="A0A0R1KVL8"/>
<dbReference type="PANTHER" id="PTHR14218">
    <property type="entry name" value="PROTEASE S8 TRIPEPTIDYL PEPTIDASE I CLN2"/>
    <property type="match status" value="1"/>
</dbReference>
<dbReference type="EMBL" id="AZEA01000016">
    <property type="protein sequence ID" value="KRK87773.1"/>
    <property type="molecule type" value="Genomic_DNA"/>
</dbReference>
<dbReference type="InterPro" id="IPR036852">
    <property type="entry name" value="Peptidase_S8/S53_dom_sf"/>
</dbReference>
<evidence type="ECO:0000256" key="8">
    <source>
        <dbReference type="SAM" id="SignalP"/>
    </source>
</evidence>
<evidence type="ECO:0000256" key="1">
    <source>
        <dbReference type="ARBA" id="ARBA00001913"/>
    </source>
</evidence>
<gene>
    <name evidence="10" type="ORF">FD17_GL000835</name>
</gene>
<evidence type="ECO:0000256" key="4">
    <source>
        <dbReference type="ARBA" id="ARBA00022801"/>
    </source>
</evidence>
<dbReference type="CDD" id="cd11377">
    <property type="entry name" value="Pro-peptidase_S53"/>
    <property type="match status" value="1"/>
</dbReference>
<organism evidence="10 11">
    <name type="scientific">Lentilactobacillus sunkii DSM 19904</name>
    <dbReference type="NCBI Taxonomy" id="1423808"/>
    <lineage>
        <taxon>Bacteria</taxon>
        <taxon>Bacillati</taxon>
        <taxon>Bacillota</taxon>
        <taxon>Bacilli</taxon>
        <taxon>Lactobacillales</taxon>
        <taxon>Lactobacillaceae</taxon>
        <taxon>Lentilactobacillus</taxon>
    </lineage>
</organism>
<dbReference type="GO" id="GO:0004252">
    <property type="term" value="F:serine-type endopeptidase activity"/>
    <property type="evidence" value="ECO:0007669"/>
    <property type="project" value="InterPro"/>
</dbReference>
<dbReference type="SMART" id="SM00944">
    <property type="entry name" value="Pro-kuma_activ"/>
    <property type="match status" value="1"/>
</dbReference>
<evidence type="ECO:0000256" key="7">
    <source>
        <dbReference type="ARBA" id="ARBA00023145"/>
    </source>
</evidence>
<feature type="chain" id="PRO_5006406885" evidence="8">
    <location>
        <begin position="30"/>
        <end position="640"/>
    </location>
</feature>
<dbReference type="Proteomes" id="UP000051581">
    <property type="component" value="Unassembled WGS sequence"/>
</dbReference>
<evidence type="ECO:0000313" key="11">
    <source>
        <dbReference type="Proteomes" id="UP000051581"/>
    </source>
</evidence>
<dbReference type="PANTHER" id="PTHR14218:SF15">
    <property type="entry name" value="TRIPEPTIDYL-PEPTIDASE 1"/>
    <property type="match status" value="1"/>
</dbReference>
<keyword evidence="11" id="KW-1185">Reference proteome</keyword>
<keyword evidence="5" id="KW-0720">Serine protease</keyword>
<evidence type="ECO:0000256" key="6">
    <source>
        <dbReference type="ARBA" id="ARBA00022837"/>
    </source>
</evidence>
<comment type="caution">
    <text evidence="10">The sequence shown here is derived from an EMBL/GenBank/DDBJ whole genome shotgun (WGS) entry which is preliminary data.</text>
</comment>
<evidence type="ECO:0000313" key="10">
    <source>
        <dbReference type="EMBL" id="KRK87773.1"/>
    </source>
</evidence>
<dbReference type="InterPro" id="IPR015366">
    <property type="entry name" value="S53_propep"/>
</dbReference>
<keyword evidence="6" id="KW-0106">Calcium</keyword>
<dbReference type="SUPFAM" id="SSF52743">
    <property type="entry name" value="Subtilisin-like"/>
    <property type="match status" value="1"/>
</dbReference>
<keyword evidence="8" id="KW-0732">Signal</keyword>
<evidence type="ECO:0000259" key="9">
    <source>
        <dbReference type="PROSITE" id="PS51695"/>
    </source>
</evidence>
<reference evidence="10 11" key="1">
    <citation type="journal article" date="2015" name="Genome Announc.">
        <title>Expanding the biotechnology potential of lactobacilli through comparative genomics of 213 strains and associated genera.</title>
        <authorList>
            <person name="Sun Z."/>
            <person name="Harris H.M."/>
            <person name="McCann A."/>
            <person name="Guo C."/>
            <person name="Argimon S."/>
            <person name="Zhang W."/>
            <person name="Yang X."/>
            <person name="Jeffery I.B."/>
            <person name="Cooney J.C."/>
            <person name="Kagawa T.F."/>
            <person name="Liu W."/>
            <person name="Song Y."/>
            <person name="Salvetti E."/>
            <person name="Wrobel A."/>
            <person name="Rasinkangas P."/>
            <person name="Parkhill J."/>
            <person name="Rea M.C."/>
            <person name="O'Sullivan O."/>
            <person name="Ritari J."/>
            <person name="Douillard F.P."/>
            <person name="Paul Ross R."/>
            <person name="Yang R."/>
            <person name="Briner A.E."/>
            <person name="Felis G.E."/>
            <person name="de Vos W.M."/>
            <person name="Barrangou R."/>
            <person name="Klaenhammer T.R."/>
            <person name="Caufield P.W."/>
            <person name="Cui Y."/>
            <person name="Zhang H."/>
            <person name="O'Toole P.W."/>
        </authorList>
    </citation>
    <scope>NUCLEOTIDE SEQUENCE [LARGE SCALE GENOMIC DNA]</scope>
    <source>
        <strain evidence="10 11">DSM 19904</strain>
    </source>
</reference>
<dbReference type="Gene3D" id="3.40.50.200">
    <property type="entry name" value="Peptidase S8/S53 domain"/>
    <property type="match status" value="1"/>
</dbReference>
<name>A0A0R1KVL8_9LACO</name>
<accession>A0A0R1KVL8</accession>
<dbReference type="GO" id="GO:0006508">
    <property type="term" value="P:proteolysis"/>
    <property type="evidence" value="ECO:0007669"/>
    <property type="project" value="UniProtKB-KW"/>
</dbReference>
<dbReference type="GO" id="GO:0008240">
    <property type="term" value="F:tripeptidyl-peptidase activity"/>
    <property type="evidence" value="ECO:0007669"/>
    <property type="project" value="TreeGrafter"/>
</dbReference>
<keyword evidence="4" id="KW-0378">Hydrolase</keyword>
<protein>
    <submittedName>
        <fullName evidence="10">Pro-kumamolisin, activation domain protein</fullName>
    </submittedName>
</protein>
<evidence type="ECO:0000256" key="5">
    <source>
        <dbReference type="ARBA" id="ARBA00022825"/>
    </source>
</evidence>
<evidence type="ECO:0000256" key="3">
    <source>
        <dbReference type="ARBA" id="ARBA00022723"/>
    </source>
</evidence>
<dbReference type="SUPFAM" id="SSF54897">
    <property type="entry name" value="Protease propeptides/inhibitors"/>
    <property type="match status" value="1"/>
</dbReference>
<dbReference type="PATRIC" id="fig|1423808.3.peg.839"/>
<sequence>MDVMKSWVKATIMSVFSLASIFVAQTVFAASNPIGQAYSDLGSSGVYRPTPVKANTTTSFDIFLKPHNFQEFFQQAMDVNTPDNLQFKNYLTPSDIQSKYGQPSTVTNSWKAYLKKHHLRTLVYDNGIQLTVTGKVKYIDKTFHVNMNTATYHSNPLQFGSKKPNIPSKLANTVWTVLGMTDHNRNYVMPNSNMPLVKKGNDYSFSGFTNRFVNQYDVQPLYDQGMTGKGQTIGIIAFGNIKKSNAYHFWKHENASTDMHRLTTKVVPGDMYKGNLVSLNEGETTMDVEYAGSVAPQANVRIYWIRSPYPTVMNMINAYATALNENKASSLSTSWGLFGSSYLNLLVKHKVLSSKYLDVLNFVLAQAAIQGVSSFVASGDTGALNFDVKGISGNHLLMDRSINGNLPFDANPWITSTGGTTLPFDGNLPTKGNEKSLGKVTISSERSWGTDYIWPLIGNPDRLAQVPDRIDGLLRGSGGGFNKLTSTPTYQQGVPGVNTFNARNYVSSLNQFVLGAPLVHGTDSGRNYPDVSADADPETGYKVYYKKDGIQWPPSGGTSIVAPQYAAMAAVINSQPGRARMGFWNAQIYQLAQKSDSPFHPLNATTDNSNLYYTGQPGTVYNQASGLGTTDFSKLAEDYK</sequence>
<dbReference type="GO" id="GO:0046872">
    <property type="term" value="F:metal ion binding"/>
    <property type="evidence" value="ECO:0007669"/>
    <property type="project" value="UniProtKB-KW"/>
</dbReference>
<evidence type="ECO:0000256" key="2">
    <source>
        <dbReference type="ARBA" id="ARBA00022670"/>
    </source>
</evidence>
<dbReference type="Pfam" id="PF09286">
    <property type="entry name" value="Pro-kuma_activ"/>
    <property type="match status" value="1"/>
</dbReference>
<dbReference type="InterPro" id="IPR030400">
    <property type="entry name" value="Sedolisin_dom"/>
</dbReference>
<dbReference type="PROSITE" id="PS51695">
    <property type="entry name" value="SEDOLISIN"/>
    <property type="match status" value="1"/>
</dbReference>
<keyword evidence="7" id="KW-0865">Zymogen</keyword>
<feature type="signal peptide" evidence="8">
    <location>
        <begin position="1"/>
        <end position="29"/>
    </location>
</feature>
<keyword evidence="2" id="KW-0645">Protease</keyword>
<comment type="cofactor">
    <cofactor evidence="1">
        <name>Ca(2+)</name>
        <dbReference type="ChEBI" id="CHEBI:29108"/>
    </cofactor>
</comment>
<dbReference type="InterPro" id="IPR050819">
    <property type="entry name" value="Tripeptidyl-peptidase_I"/>
</dbReference>
<dbReference type="CDD" id="cd04056">
    <property type="entry name" value="Peptidases_S53"/>
    <property type="match status" value="1"/>
</dbReference>
<feature type="domain" description="Peptidase S53" evidence="9">
    <location>
        <begin position="212"/>
        <end position="640"/>
    </location>
</feature>
<proteinExistence type="predicted"/>
<keyword evidence="3" id="KW-0479">Metal-binding</keyword>